<proteinExistence type="predicted"/>
<dbReference type="PANTHER" id="PTHR43280">
    <property type="entry name" value="ARAC-FAMILY TRANSCRIPTIONAL REGULATOR"/>
    <property type="match status" value="1"/>
</dbReference>
<dbReference type="InterPro" id="IPR018060">
    <property type="entry name" value="HTH_AraC"/>
</dbReference>
<evidence type="ECO:0000313" key="7">
    <source>
        <dbReference type="EMBL" id="RKL65411.1"/>
    </source>
</evidence>
<reference evidence="7 8" key="1">
    <citation type="submission" date="2017-10" db="EMBL/GenBank/DDBJ databases">
        <title>Bacillus sp. nov., a halophilic bacterium isolated from a Keqin Lake.</title>
        <authorList>
            <person name="Wang H."/>
        </authorList>
    </citation>
    <scope>NUCLEOTIDE SEQUENCE [LARGE SCALE GENOMIC DNA]</scope>
    <source>
        <strain evidence="7 8">KCTC 13187</strain>
    </source>
</reference>
<gene>
    <name evidence="7" type="ORF">CR203_20920</name>
</gene>
<evidence type="ECO:0000313" key="8">
    <source>
        <dbReference type="Proteomes" id="UP000281498"/>
    </source>
</evidence>
<sequence length="523" mass="61248">MKVMIVDDEAIERQVLKRILEKEIPGIIVNGEARNGRIAIEIAEEFKPDIIFMDIKMPGMNGIEAIKEIQQSLPKSKFIMITAFDTFEYAREVMQKGVREYLLKPAKKQDVLDAYYRMEEAIKREIEEREKRDNVKKEYDKVLAISQKEWIASSIMDHVLEISFEDWSDLLGLRVNTGQMVVFSFNDTIGKQQRQFYYNWLKQTIKRGSELFFVGPMIGEKIPVLFLCESRIGKERQVKAVTIQNVRNFIHQFYTAQEKRTGIKAGIGKPFFIESDFSSSYNEALVALGQVRDQEGPPYQYGVVGQKEIANQFPLDREKLIMDGVRNGNEQEALTAFEVYIFELKGEGFSLLELHQKMEDFMIVLRHTLKELGIDSKRRFQSTGITGNEELIVLCKEYIQYLIMEIMNWRMAHSQYSLIEVKDYIKENYDKNLTLEGVAEQLGLSPFYFSKLFKEKFQITFIHYLTDVRMNKAKDMLLQRDQSVKEVCFLVGYKDPNYFSRVFKKNTTFTPKEFKEKAMQKQE</sequence>
<dbReference type="OrthoDB" id="342399at2"/>
<dbReference type="InterPro" id="IPR009057">
    <property type="entry name" value="Homeodomain-like_sf"/>
</dbReference>
<evidence type="ECO:0000256" key="1">
    <source>
        <dbReference type="ARBA" id="ARBA00023015"/>
    </source>
</evidence>
<keyword evidence="4" id="KW-0597">Phosphoprotein</keyword>
<dbReference type="Gene3D" id="3.40.50.2300">
    <property type="match status" value="1"/>
</dbReference>
<dbReference type="AlphaFoldDB" id="A0A3A9K4Z8"/>
<dbReference type="SMART" id="SM00342">
    <property type="entry name" value="HTH_ARAC"/>
    <property type="match status" value="1"/>
</dbReference>
<evidence type="ECO:0008006" key="9">
    <source>
        <dbReference type="Google" id="ProtNLM"/>
    </source>
</evidence>
<comment type="caution">
    <text evidence="7">The sequence shown here is derived from an EMBL/GenBank/DDBJ whole genome shotgun (WGS) entry which is preliminary data.</text>
</comment>
<dbReference type="Proteomes" id="UP000281498">
    <property type="component" value="Unassembled WGS sequence"/>
</dbReference>
<accession>A0A3A9K4Z8</accession>
<dbReference type="SUPFAM" id="SSF52172">
    <property type="entry name" value="CheY-like"/>
    <property type="match status" value="1"/>
</dbReference>
<keyword evidence="3" id="KW-0804">Transcription</keyword>
<dbReference type="GO" id="GO:0000160">
    <property type="term" value="P:phosphorelay signal transduction system"/>
    <property type="evidence" value="ECO:0007669"/>
    <property type="project" value="InterPro"/>
</dbReference>
<dbReference type="Pfam" id="PF00072">
    <property type="entry name" value="Response_reg"/>
    <property type="match status" value="1"/>
</dbReference>
<evidence type="ECO:0000259" key="5">
    <source>
        <dbReference type="PROSITE" id="PS01124"/>
    </source>
</evidence>
<dbReference type="InterPro" id="IPR001789">
    <property type="entry name" value="Sig_transdc_resp-reg_receiver"/>
</dbReference>
<keyword evidence="8" id="KW-1185">Reference proteome</keyword>
<keyword evidence="2" id="KW-0238">DNA-binding</keyword>
<dbReference type="SUPFAM" id="SSF46689">
    <property type="entry name" value="Homeodomain-like"/>
    <property type="match status" value="2"/>
</dbReference>
<evidence type="ECO:0000256" key="4">
    <source>
        <dbReference type="PROSITE-ProRule" id="PRU00169"/>
    </source>
</evidence>
<name>A0A3A9K4Z8_9BACI</name>
<dbReference type="EMBL" id="PDOE01000017">
    <property type="protein sequence ID" value="RKL65411.1"/>
    <property type="molecule type" value="Genomic_DNA"/>
</dbReference>
<organism evidence="7 8">
    <name type="scientific">Salipaludibacillus neizhouensis</name>
    <dbReference type="NCBI Taxonomy" id="885475"/>
    <lineage>
        <taxon>Bacteria</taxon>
        <taxon>Bacillati</taxon>
        <taxon>Bacillota</taxon>
        <taxon>Bacilli</taxon>
        <taxon>Bacillales</taxon>
        <taxon>Bacillaceae</taxon>
    </lineage>
</organism>
<dbReference type="Pfam" id="PF12833">
    <property type="entry name" value="HTH_18"/>
    <property type="match status" value="1"/>
</dbReference>
<dbReference type="GO" id="GO:0043565">
    <property type="term" value="F:sequence-specific DNA binding"/>
    <property type="evidence" value="ECO:0007669"/>
    <property type="project" value="InterPro"/>
</dbReference>
<feature type="domain" description="Response regulatory" evidence="6">
    <location>
        <begin position="2"/>
        <end position="119"/>
    </location>
</feature>
<evidence type="ECO:0000259" key="6">
    <source>
        <dbReference type="PROSITE" id="PS50110"/>
    </source>
</evidence>
<dbReference type="Gene3D" id="1.10.10.60">
    <property type="entry name" value="Homeodomain-like"/>
    <property type="match status" value="2"/>
</dbReference>
<dbReference type="CDD" id="cd17536">
    <property type="entry name" value="REC_YesN-like"/>
    <property type="match status" value="1"/>
</dbReference>
<keyword evidence="1" id="KW-0805">Transcription regulation</keyword>
<dbReference type="PANTHER" id="PTHR43280:SF28">
    <property type="entry name" value="HTH-TYPE TRANSCRIPTIONAL ACTIVATOR RHAS"/>
    <property type="match status" value="1"/>
</dbReference>
<dbReference type="RefSeq" id="WP_110935536.1">
    <property type="nucleotide sequence ID" value="NZ_KZ614146.1"/>
</dbReference>
<dbReference type="PROSITE" id="PS01124">
    <property type="entry name" value="HTH_ARAC_FAMILY_2"/>
    <property type="match status" value="1"/>
</dbReference>
<feature type="domain" description="HTH araC/xylS-type" evidence="5">
    <location>
        <begin position="419"/>
        <end position="517"/>
    </location>
</feature>
<dbReference type="GO" id="GO:0003700">
    <property type="term" value="F:DNA-binding transcription factor activity"/>
    <property type="evidence" value="ECO:0007669"/>
    <property type="project" value="InterPro"/>
</dbReference>
<evidence type="ECO:0000256" key="2">
    <source>
        <dbReference type="ARBA" id="ARBA00023125"/>
    </source>
</evidence>
<dbReference type="SMART" id="SM00448">
    <property type="entry name" value="REC"/>
    <property type="match status" value="1"/>
</dbReference>
<feature type="modified residue" description="4-aspartylphosphate" evidence="4">
    <location>
        <position position="54"/>
    </location>
</feature>
<protein>
    <recommendedName>
        <fullName evidence="9">DNA-binding response regulator</fullName>
    </recommendedName>
</protein>
<dbReference type="InterPro" id="IPR011006">
    <property type="entry name" value="CheY-like_superfamily"/>
</dbReference>
<dbReference type="PROSITE" id="PS50110">
    <property type="entry name" value="RESPONSE_REGULATORY"/>
    <property type="match status" value="1"/>
</dbReference>
<evidence type="ECO:0000256" key="3">
    <source>
        <dbReference type="ARBA" id="ARBA00023163"/>
    </source>
</evidence>